<keyword evidence="6 11" id="KW-0375">Hydrogen ion transport</keyword>
<reference evidence="14 15" key="1">
    <citation type="submission" date="2024-01" db="EMBL/GenBank/DDBJ databases">
        <title>Niabella digestum sp. nov., isolated from waste digestion system.</title>
        <authorList>
            <person name="Zhang L."/>
        </authorList>
    </citation>
    <scope>NUCLEOTIDE SEQUENCE [LARGE SCALE GENOMIC DNA]</scope>
    <source>
        <strain evidence="14 15">A18</strain>
    </source>
</reference>
<dbReference type="EMBL" id="JAZGLY010000005">
    <property type="protein sequence ID" value="MEE6187575.1"/>
    <property type="molecule type" value="Genomic_DNA"/>
</dbReference>
<organism evidence="14 15">
    <name type="scientific">Niabella digestorum</name>
    <dbReference type="NCBI Taxonomy" id="3117701"/>
    <lineage>
        <taxon>Bacteria</taxon>
        <taxon>Pseudomonadati</taxon>
        <taxon>Bacteroidota</taxon>
        <taxon>Chitinophagia</taxon>
        <taxon>Chitinophagales</taxon>
        <taxon>Chitinophagaceae</taxon>
        <taxon>Niabella</taxon>
    </lineage>
</organism>
<feature type="transmembrane region" description="Helical" evidence="11">
    <location>
        <begin position="230"/>
        <end position="249"/>
    </location>
</feature>
<feature type="transmembrane region" description="Helical" evidence="11">
    <location>
        <begin position="143"/>
        <end position="161"/>
    </location>
</feature>
<dbReference type="Proteomes" id="UP001357452">
    <property type="component" value="Unassembled WGS sequence"/>
</dbReference>
<feature type="transmembrane region" description="Helical" evidence="11">
    <location>
        <begin position="345"/>
        <end position="363"/>
    </location>
</feature>
<evidence type="ECO:0000256" key="13">
    <source>
        <dbReference type="SAM" id="SignalP"/>
    </source>
</evidence>
<keyword evidence="8 11" id="KW-0406">Ion transport</keyword>
<keyword evidence="4 11" id="KW-0138">CF(0)</keyword>
<keyword evidence="11" id="KW-1003">Cell membrane</keyword>
<evidence type="ECO:0000256" key="10">
    <source>
        <dbReference type="ARBA" id="ARBA00023310"/>
    </source>
</evidence>
<evidence type="ECO:0000256" key="11">
    <source>
        <dbReference type="HAMAP-Rule" id="MF_01393"/>
    </source>
</evidence>
<dbReference type="Gene3D" id="1.20.120.220">
    <property type="entry name" value="ATP synthase, F0 complex, subunit A"/>
    <property type="match status" value="1"/>
</dbReference>
<dbReference type="InterPro" id="IPR000568">
    <property type="entry name" value="ATP_synth_F0_asu"/>
</dbReference>
<evidence type="ECO:0000256" key="6">
    <source>
        <dbReference type="ARBA" id="ARBA00022781"/>
    </source>
</evidence>
<feature type="signal peptide" evidence="13">
    <location>
        <begin position="1"/>
        <end position="27"/>
    </location>
</feature>
<dbReference type="RefSeq" id="WP_330974984.1">
    <property type="nucleotide sequence ID" value="NZ_JAZGLY010000005.1"/>
</dbReference>
<keyword evidence="3 11" id="KW-0813">Transport</keyword>
<dbReference type="NCBIfam" id="TIGR01131">
    <property type="entry name" value="ATP_synt_6_or_A"/>
    <property type="match status" value="1"/>
</dbReference>
<keyword evidence="7 11" id="KW-1133">Transmembrane helix</keyword>
<feature type="transmembrane region" description="Helical" evidence="11">
    <location>
        <begin position="320"/>
        <end position="339"/>
    </location>
</feature>
<dbReference type="HAMAP" id="MF_01393">
    <property type="entry name" value="ATP_synth_a_bact"/>
    <property type="match status" value="1"/>
</dbReference>
<evidence type="ECO:0000256" key="3">
    <source>
        <dbReference type="ARBA" id="ARBA00022448"/>
    </source>
</evidence>
<evidence type="ECO:0000256" key="9">
    <source>
        <dbReference type="ARBA" id="ARBA00023136"/>
    </source>
</evidence>
<evidence type="ECO:0000256" key="8">
    <source>
        <dbReference type="ARBA" id="ARBA00023065"/>
    </source>
</evidence>
<evidence type="ECO:0000256" key="4">
    <source>
        <dbReference type="ARBA" id="ARBA00022547"/>
    </source>
</evidence>
<dbReference type="PANTHER" id="PTHR11410">
    <property type="entry name" value="ATP SYNTHASE SUBUNIT A"/>
    <property type="match status" value="1"/>
</dbReference>
<evidence type="ECO:0000256" key="2">
    <source>
        <dbReference type="ARBA" id="ARBA00006810"/>
    </source>
</evidence>
<dbReference type="InterPro" id="IPR035908">
    <property type="entry name" value="F0_ATP_A_sf"/>
</dbReference>
<comment type="similarity">
    <text evidence="2 11 12">Belongs to the ATPase A chain family.</text>
</comment>
<evidence type="ECO:0000313" key="15">
    <source>
        <dbReference type="Proteomes" id="UP001357452"/>
    </source>
</evidence>
<evidence type="ECO:0000256" key="1">
    <source>
        <dbReference type="ARBA" id="ARBA00004141"/>
    </source>
</evidence>
<dbReference type="CDD" id="cd00310">
    <property type="entry name" value="ATP-synt_Fo_a_6"/>
    <property type="match status" value="1"/>
</dbReference>
<name>A0ABU7RHV3_9BACT</name>
<dbReference type="Pfam" id="PF00119">
    <property type="entry name" value="ATP-synt_A"/>
    <property type="match status" value="1"/>
</dbReference>
<sequence>MGLNGFKCFIVAAFSLFFVFGQNVAFASEEVSAEAAAEHGAAGGEEKFNPGEVILHHIADAHEWHFFTIKKADGSEFHGTLPLPVIVYSPQRGLSMFMSSAFHHGTHAHNGYKIDHGKIVAVDANGNIDESVKVYDFSMTKNVVQMIIALIVLVWLLTSMAKKYAKGQGVSSAPKGLQNAIEPVITFVRDDIAKANLGPKYQKYLPYLLTVFFFILINNIFGLLPGAANVTGNIAFTAMLGIISFFVILFSTNKHYWQHIFWFPGVPLPVKFLMMPVELLGVFTKPFALIVRLFANMTAGHIIILSFISLIFIFTEMSKVAGVAFTPVSIAFAVFIYLIEILVAFIQAYIFTNLTAVFIGGAIGDHHHDEEGHDHH</sequence>
<comment type="caution">
    <text evidence="14">The sequence shown here is derived from an EMBL/GenBank/DDBJ whole genome shotgun (WGS) entry which is preliminary data.</text>
</comment>
<evidence type="ECO:0000313" key="14">
    <source>
        <dbReference type="EMBL" id="MEE6187575.1"/>
    </source>
</evidence>
<keyword evidence="15" id="KW-1185">Reference proteome</keyword>
<dbReference type="PANTHER" id="PTHR11410:SF0">
    <property type="entry name" value="ATP SYNTHASE SUBUNIT A"/>
    <property type="match status" value="1"/>
</dbReference>
<accession>A0ABU7RHV3</accession>
<feature type="transmembrane region" description="Helical" evidence="11">
    <location>
        <begin position="289"/>
        <end position="313"/>
    </location>
</feature>
<gene>
    <name evidence="11 14" type="primary">atpB</name>
    <name evidence="14" type="ORF">V2H41_09840</name>
</gene>
<comment type="subcellular location">
    <subcellularLocation>
        <location evidence="11 12">Cell membrane</location>
        <topology evidence="11 12">Multi-pass membrane protein</topology>
    </subcellularLocation>
    <subcellularLocation>
        <location evidence="1">Membrane</location>
        <topology evidence="1">Multi-pass membrane protein</topology>
    </subcellularLocation>
</comment>
<dbReference type="InterPro" id="IPR045083">
    <property type="entry name" value="ATP_synth_F0_asu_bact/mt"/>
</dbReference>
<dbReference type="SUPFAM" id="SSF81336">
    <property type="entry name" value="F1F0 ATP synthase subunit A"/>
    <property type="match status" value="1"/>
</dbReference>
<keyword evidence="13" id="KW-0732">Signal</keyword>
<feature type="transmembrane region" description="Helical" evidence="11">
    <location>
        <begin position="204"/>
        <end position="224"/>
    </location>
</feature>
<keyword evidence="10 11" id="KW-0066">ATP synthesis</keyword>
<comment type="function">
    <text evidence="11 12">Key component of the proton channel; it plays a direct role in the translocation of protons across the membrane.</text>
</comment>
<evidence type="ECO:0000256" key="5">
    <source>
        <dbReference type="ARBA" id="ARBA00022692"/>
    </source>
</evidence>
<keyword evidence="5 11" id="KW-0812">Transmembrane</keyword>
<keyword evidence="9 11" id="KW-0472">Membrane</keyword>
<dbReference type="PRINTS" id="PR00123">
    <property type="entry name" value="ATPASEA"/>
</dbReference>
<evidence type="ECO:0000256" key="12">
    <source>
        <dbReference type="RuleBase" id="RU000483"/>
    </source>
</evidence>
<feature type="chain" id="PRO_5046552212" description="ATP synthase subunit a" evidence="13">
    <location>
        <begin position="28"/>
        <end position="376"/>
    </location>
</feature>
<protein>
    <recommendedName>
        <fullName evidence="11 12">ATP synthase subunit a</fullName>
    </recommendedName>
    <alternativeName>
        <fullName evidence="11">ATP synthase F0 sector subunit a</fullName>
    </alternativeName>
    <alternativeName>
        <fullName evidence="11">F-ATPase subunit 6</fullName>
    </alternativeName>
</protein>
<proteinExistence type="inferred from homology"/>
<evidence type="ECO:0000256" key="7">
    <source>
        <dbReference type="ARBA" id="ARBA00022989"/>
    </source>
</evidence>